<gene>
    <name evidence="1" type="ORF">OLEA9_A057570</name>
</gene>
<protein>
    <submittedName>
        <fullName evidence="1">Uncharacterized protein</fullName>
    </submittedName>
</protein>
<dbReference type="EMBL" id="CACTIH010007387">
    <property type="protein sequence ID" value="CAA3011984.1"/>
    <property type="molecule type" value="Genomic_DNA"/>
</dbReference>
<dbReference type="AlphaFoldDB" id="A0A8S0U676"/>
<evidence type="ECO:0000313" key="1">
    <source>
        <dbReference type="EMBL" id="CAA3011984.1"/>
    </source>
</evidence>
<comment type="caution">
    <text evidence="1">The sequence shown here is derived from an EMBL/GenBank/DDBJ whole genome shotgun (WGS) entry which is preliminary data.</text>
</comment>
<evidence type="ECO:0000313" key="2">
    <source>
        <dbReference type="Proteomes" id="UP000594638"/>
    </source>
</evidence>
<proteinExistence type="predicted"/>
<keyword evidence="2" id="KW-1185">Reference proteome</keyword>
<dbReference type="Gramene" id="OE9A057570T1">
    <property type="protein sequence ID" value="OE9A057570C1"/>
    <property type="gene ID" value="OE9A057570"/>
</dbReference>
<reference evidence="1 2" key="1">
    <citation type="submission" date="2019-12" db="EMBL/GenBank/DDBJ databases">
        <authorList>
            <person name="Alioto T."/>
            <person name="Alioto T."/>
            <person name="Gomez Garrido J."/>
        </authorList>
    </citation>
    <scope>NUCLEOTIDE SEQUENCE [LARGE SCALE GENOMIC DNA]</scope>
</reference>
<accession>A0A8S0U676</accession>
<organism evidence="1 2">
    <name type="scientific">Olea europaea subsp. europaea</name>
    <dbReference type="NCBI Taxonomy" id="158383"/>
    <lineage>
        <taxon>Eukaryota</taxon>
        <taxon>Viridiplantae</taxon>
        <taxon>Streptophyta</taxon>
        <taxon>Embryophyta</taxon>
        <taxon>Tracheophyta</taxon>
        <taxon>Spermatophyta</taxon>
        <taxon>Magnoliopsida</taxon>
        <taxon>eudicotyledons</taxon>
        <taxon>Gunneridae</taxon>
        <taxon>Pentapetalae</taxon>
        <taxon>asterids</taxon>
        <taxon>lamiids</taxon>
        <taxon>Lamiales</taxon>
        <taxon>Oleaceae</taxon>
        <taxon>Oleeae</taxon>
        <taxon>Olea</taxon>
    </lineage>
</organism>
<name>A0A8S0U676_OLEEU</name>
<dbReference type="Proteomes" id="UP000594638">
    <property type="component" value="Unassembled WGS sequence"/>
</dbReference>
<sequence length="92" mass="10500">MGETGKNPRNTKVRFIKCWKNLKKLVAFFKKASNRSHMHTASIPLADAVWCHELFKLSNYAKFRGMEACVLHPAMADFVAQSHFCMNPNIGM</sequence>